<reference evidence="3 4" key="1">
    <citation type="submission" date="2018-06" db="EMBL/GenBank/DDBJ databases">
        <title>Flavobacterium tibetense sp. nov., isolated from a wetland YonghuCo on Tibetan Plateau.</title>
        <authorList>
            <person name="Xing P."/>
            <person name="Phurbu D."/>
            <person name="Lu H."/>
        </authorList>
    </citation>
    <scope>NUCLEOTIDE SEQUENCE [LARGE SCALE GENOMIC DNA]</scope>
    <source>
        <strain evidence="3 4">YH5</strain>
    </source>
</reference>
<evidence type="ECO:0000259" key="2">
    <source>
        <dbReference type="Pfam" id="PF13439"/>
    </source>
</evidence>
<dbReference type="Proteomes" id="UP000253319">
    <property type="component" value="Unassembled WGS sequence"/>
</dbReference>
<feature type="domain" description="Glycosyltransferase subfamily 4-like N-terminal" evidence="2">
    <location>
        <begin position="18"/>
        <end position="166"/>
    </location>
</feature>
<dbReference type="Pfam" id="PF00534">
    <property type="entry name" value="Glycos_transf_1"/>
    <property type="match status" value="1"/>
</dbReference>
<dbReference type="SUPFAM" id="SSF53756">
    <property type="entry name" value="UDP-Glycosyltransferase/glycogen phosphorylase"/>
    <property type="match status" value="1"/>
</dbReference>
<keyword evidence="3" id="KW-0808">Transferase</keyword>
<protein>
    <submittedName>
        <fullName evidence="3">Glycosyltransferase</fullName>
    </submittedName>
</protein>
<proteinExistence type="predicted"/>
<evidence type="ECO:0000313" key="4">
    <source>
        <dbReference type="Proteomes" id="UP000253319"/>
    </source>
</evidence>
<gene>
    <name evidence="3" type="ORF">DPN68_03030</name>
</gene>
<evidence type="ECO:0000313" key="3">
    <source>
        <dbReference type="EMBL" id="RBA29153.1"/>
    </source>
</evidence>
<accession>A0A365P3M2</accession>
<evidence type="ECO:0000259" key="1">
    <source>
        <dbReference type="Pfam" id="PF00534"/>
    </source>
</evidence>
<comment type="caution">
    <text evidence="3">The sequence shown here is derived from an EMBL/GenBank/DDBJ whole genome shotgun (WGS) entry which is preliminary data.</text>
</comment>
<dbReference type="OrthoDB" id="823685at2"/>
<dbReference type="GO" id="GO:0016757">
    <property type="term" value="F:glycosyltransferase activity"/>
    <property type="evidence" value="ECO:0007669"/>
    <property type="project" value="InterPro"/>
</dbReference>
<dbReference type="Gene3D" id="3.40.50.2000">
    <property type="entry name" value="Glycogen Phosphorylase B"/>
    <property type="match status" value="2"/>
</dbReference>
<dbReference type="Pfam" id="PF13439">
    <property type="entry name" value="Glyco_transf_4"/>
    <property type="match status" value="1"/>
</dbReference>
<name>A0A365P3M2_9FLAO</name>
<dbReference type="CDD" id="cd03811">
    <property type="entry name" value="GT4_GT28_WabH-like"/>
    <property type="match status" value="1"/>
</dbReference>
<dbReference type="AlphaFoldDB" id="A0A365P3M2"/>
<dbReference type="EMBL" id="QLST01000003">
    <property type="protein sequence ID" value="RBA29153.1"/>
    <property type="molecule type" value="Genomic_DNA"/>
</dbReference>
<dbReference type="RefSeq" id="WP_113988122.1">
    <property type="nucleotide sequence ID" value="NZ_QLST01000003.1"/>
</dbReference>
<keyword evidence="4" id="KW-1185">Reference proteome</keyword>
<dbReference type="PANTHER" id="PTHR12526">
    <property type="entry name" value="GLYCOSYLTRANSFERASE"/>
    <property type="match status" value="1"/>
</dbReference>
<organism evidence="3 4">
    <name type="scientific">Flavobacterium tibetense</name>
    <dbReference type="NCBI Taxonomy" id="2233533"/>
    <lineage>
        <taxon>Bacteria</taxon>
        <taxon>Pseudomonadati</taxon>
        <taxon>Bacteroidota</taxon>
        <taxon>Flavobacteriia</taxon>
        <taxon>Flavobacteriales</taxon>
        <taxon>Flavobacteriaceae</taxon>
        <taxon>Flavobacterium</taxon>
    </lineage>
</organism>
<dbReference type="InterPro" id="IPR028098">
    <property type="entry name" value="Glyco_trans_4-like_N"/>
</dbReference>
<dbReference type="InterPro" id="IPR001296">
    <property type="entry name" value="Glyco_trans_1"/>
</dbReference>
<feature type="domain" description="Glycosyl transferase family 1" evidence="1">
    <location>
        <begin position="182"/>
        <end position="335"/>
    </location>
</feature>
<dbReference type="PANTHER" id="PTHR12526:SF630">
    <property type="entry name" value="GLYCOSYLTRANSFERASE"/>
    <property type="match status" value="1"/>
</dbReference>
<sequence length="361" mass="40504">MPKKEIRILQLIDSLEAGGAERMAVTYANALHQELGFGALACTRAEGMLKQQLLSGVVYTFLARKNVFDFAALLRLYRLINQHHITHIHAHSSSVFFAVLLKLLCPSVRLLWHDHYGKSEMLEQRPFWTLRIASLFVTQIIAVNQQLVHWSKEKLWCKKVTYLPNFTLPDTSVAVTQLHGTMGKRIVCLANLRPQKNHMLLLDVAKVISQSHPEYTFHLVGKDFNDAYAATIKATIVSYGLQDTVFLYGSCDDIPAILNQSTVGILTSDSEGLPIALLEYGFYNLPVVVTAVGEIPEVVTHDKEGFVVPKNDSLAFINALQELLDNPNLQATFARQLNEKIVAQYSSEAVLKSYLKLLDEK</sequence>